<reference evidence="2" key="1">
    <citation type="submission" date="2016-03" db="EMBL/GenBank/DDBJ databases">
        <title>Mechanisms controlling the formation of the plant cell surface in tip-growing cells are functionally conserved among land plants.</title>
        <authorList>
            <person name="Honkanen S."/>
            <person name="Jones V.A."/>
            <person name="Morieri G."/>
            <person name="Champion C."/>
            <person name="Hetherington A.J."/>
            <person name="Kelly S."/>
            <person name="Saint-Marcoux D."/>
            <person name="Proust H."/>
            <person name="Prescott H."/>
            <person name="Dolan L."/>
        </authorList>
    </citation>
    <scope>NUCLEOTIDE SEQUENCE [LARGE SCALE GENOMIC DNA]</scope>
    <source>
        <tissue evidence="2">Whole gametophyte</tissue>
    </source>
</reference>
<organism evidence="2 3">
    <name type="scientific">Marchantia polymorpha subsp. ruderalis</name>
    <dbReference type="NCBI Taxonomy" id="1480154"/>
    <lineage>
        <taxon>Eukaryota</taxon>
        <taxon>Viridiplantae</taxon>
        <taxon>Streptophyta</taxon>
        <taxon>Embryophyta</taxon>
        <taxon>Marchantiophyta</taxon>
        <taxon>Marchantiopsida</taxon>
        <taxon>Marchantiidae</taxon>
        <taxon>Marchantiales</taxon>
        <taxon>Marchantiaceae</taxon>
        <taxon>Marchantia</taxon>
    </lineage>
</organism>
<comment type="caution">
    <text evidence="2">The sequence shown here is derived from an EMBL/GenBank/DDBJ whole genome shotgun (WGS) entry which is preliminary data.</text>
</comment>
<proteinExistence type="predicted"/>
<name>A0A176W119_MARPO</name>
<sequence>MREEEKAYVDIFKHPRKGKNRYRIVWYRDRMRRNIAMALMQILWPQRPTYMMTWQVGFIKRALRGDRRRGGSVSQRSQFGPGRQTTEFSSAEEEAISRSAGLPAKKEALN</sequence>
<gene>
    <name evidence="2" type="ORF">AXG93_3310s1280</name>
</gene>
<dbReference type="AlphaFoldDB" id="A0A176W119"/>
<evidence type="ECO:0000313" key="2">
    <source>
        <dbReference type="EMBL" id="OAE26729.1"/>
    </source>
</evidence>
<feature type="region of interest" description="Disordered" evidence="1">
    <location>
        <begin position="65"/>
        <end position="110"/>
    </location>
</feature>
<protein>
    <submittedName>
        <fullName evidence="2">Uncharacterized protein</fullName>
    </submittedName>
</protein>
<dbReference type="EMBL" id="LVLJ01002123">
    <property type="protein sequence ID" value="OAE26729.1"/>
    <property type="molecule type" value="Genomic_DNA"/>
</dbReference>
<dbReference type="Proteomes" id="UP000077202">
    <property type="component" value="Unassembled WGS sequence"/>
</dbReference>
<accession>A0A176W119</accession>
<evidence type="ECO:0000313" key="3">
    <source>
        <dbReference type="Proteomes" id="UP000077202"/>
    </source>
</evidence>
<keyword evidence="3" id="KW-1185">Reference proteome</keyword>
<evidence type="ECO:0000256" key="1">
    <source>
        <dbReference type="SAM" id="MobiDB-lite"/>
    </source>
</evidence>